<reference evidence="5" key="2">
    <citation type="submission" date="2021-08" db="EMBL/GenBank/DDBJ databases">
        <authorList>
            <person name="Eriksson T."/>
        </authorList>
    </citation>
    <scope>NUCLEOTIDE SEQUENCE</scope>
    <source>
        <strain evidence="5">Stoneville</strain>
        <tissue evidence="5">Whole head</tissue>
    </source>
</reference>
<proteinExistence type="inferred from homology"/>
<keyword evidence="4" id="KW-1133">Transmembrane helix</keyword>
<dbReference type="AlphaFoldDB" id="A0A8J6HJC8"/>
<dbReference type="InterPro" id="IPR002213">
    <property type="entry name" value="UDP_glucos_trans"/>
</dbReference>
<feature type="transmembrane region" description="Helical" evidence="4">
    <location>
        <begin position="20"/>
        <end position="42"/>
    </location>
</feature>
<dbReference type="CDD" id="cd03784">
    <property type="entry name" value="GT1_Gtf-like"/>
    <property type="match status" value="1"/>
</dbReference>
<keyword evidence="4" id="KW-0812">Transmembrane</keyword>
<evidence type="ECO:0000313" key="6">
    <source>
        <dbReference type="Proteomes" id="UP000719412"/>
    </source>
</evidence>
<dbReference type="PANTHER" id="PTHR48043:SF159">
    <property type="entry name" value="EG:EG0003.4 PROTEIN-RELATED"/>
    <property type="match status" value="1"/>
</dbReference>
<comment type="similarity">
    <text evidence="1">Belongs to the UDP-glycosyltransferase family.</text>
</comment>
<dbReference type="Proteomes" id="UP000719412">
    <property type="component" value="Unassembled WGS sequence"/>
</dbReference>
<dbReference type="InterPro" id="IPR050271">
    <property type="entry name" value="UDP-glycosyltransferase"/>
</dbReference>
<keyword evidence="3" id="KW-0808">Transferase</keyword>
<dbReference type="PANTHER" id="PTHR48043">
    <property type="entry name" value="EG:EG0003.4 PROTEIN-RELATED"/>
    <property type="match status" value="1"/>
</dbReference>
<gene>
    <name evidence="5" type="ORF">GEV33_007073</name>
</gene>
<keyword evidence="6" id="KW-1185">Reference proteome</keyword>
<evidence type="ECO:0000313" key="5">
    <source>
        <dbReference type="EMBL" id="KAH0815719.1"/>
    </source>
</evidence>
<organism evidence="5 6">
    <name type="scientific">Tenebrio molitor</name>
    <name type="common">Yellow mealworm beetle</name>
    <dbReference type="NCBI Taxonomy" id="7067"/>
    <lineage>
        <taxon>Eukaryota</taxon>
        <taxon>Metazoa</taxon>
        <taxon>Ecdysozoa</taxon>
        <taxon>Arthropoda</taxon>
        <taxon>Hexapoda</taxon>
        <taxon>Insecta</taxon>
        <taxon>Pterygota</taxon>
        <taxon>Neoptera</taxon>
        <taxon>Endopterygota</taxon>
        <taxon>Coleoptera</taxon>
        <taxon>Polyphaga</taxon>
        <taxon>Cucujiformia</taxon>
        <taxon>Tenebrionidae</taxon>
        <taxon>Tenebrio</taxon>
    </lineage>
</organism>
<evidence type="ECO:0000256" key="1">
    <source>
        <dbReference type="ARBA" id="ARBA00009995"/>
    </source>
</evidence>
<protein>
    <recommendedName>
        <fullName evidence="7">UDP-glucuronosyltransferase</fullName>
    </recommendedName>
</protein>
<dbReference type="Pfam" id="PF00201">
    <property type="entry name" value="UDPGT"/>
    <property type="match status" value="1"/>
</dbReference>
<dbReference type="Gene3D" id="3.40.50.2000">
    <property type="entry name" value="Glycogen Phosphorylase B"/>
    <property type="match status" value="1"/>
</dbReference>
<evidence type="ECO:0000256" key="3">
    <source>
        <dbReference type="ARBA" id="ARBA00022679"/>
    </source>
</evidence>
<dbReference type="GO" id="GO:0008194">
    <property type="term" value="F:UDP-glycosyltransferase activity"/>
    <property type="evidence" value="ECO:0007669"/>
    <property type="project" value="InterPro"/>
</dbReference>
<accession>A0A8J6HJC8</accession>
<name>A0A8J6HJC8_TENMO</name>
<keyword evidence="2" id="KW-0328">Glycosyltransferase</keyword>
<sequence length="504" mass="57514">MVPKGHSCVKITLMNSFTVFLIIVNSVRCANILGVFISPLFIHQIIYHSLCRELSLRGHQETVITPFPFDDPTLTNLTEISIEFVHEIMKRRNTSTYFSKDFGIWQTSHDIFDSIDSIAETILNSTKLQELIDDPNRKFDLIVMELLHPVLFGFAARFGAPSIGISTGPLFSYNIAFFLWCKFYYQWVFLPRGHGMATKYFGKVPYVGDLEKNLSLYFTGVNSIIPSQEPRTSAIVEIGAIHIQPPKPLPEDLQKILDEASAGFVYVNLGSNNIDQKLRTIITEVLRELPYTVLWKWESDRLPGKPSNVVIRNWVPQQDVLAHCNIKAFVTQGNIQAVQEAISREVPLIGIPFINDQVFTVQKIVDLGIAERVDPATTTKSELKGVIIHVVETQRYRDRIKEVRSIMFDKPMSGLETVIWWSEYVMRHKDIKHLTSPVFESSWDSYFNDVVAPFLDVELQKPLIIPFDLFPEEGVLLARPFRAGLKTTHLVQLQVQPPPPYLAR</sequence>
<evidence type="ECO:0000256" key="4">
    <source>
        <dbReference type="SAM" id="Phobius"/>
    </source>
</evidence>
<evidence type="ECO:0000256" key="2">
    <source>
        <dbReference type="ARBA" id="ARBA00022676"/>
    </source>
</evidence>
<keyword evidence="4" id="KW-0472">Membrane</keyword>
<reference evidence="5" key="1">
    <citation type="journal article" date="2020" name="J Insects Food Feed">
        <title>The yellow mealworm (Tenebrio molitor) genome: a resource for the emerging insects as food and feed industry.</title>
        <authorList>
            <person name="Eriksson T."/>
            <person name="Andere A."/>
            <person name="Kelstrup H."/>
            <person name="Emery V."/>
            <person name="Picard C."/>
        </authorList>
    </citation>
    <scope>NUCLEOTIDE SEQUENCE</scope>
    <source>
        <strain evidence="5">Stoneville</strain>
        <tissue evidence="5">Whole head</tissue>
    </source>
</reference>
<comment type="caution">
    <text evidence="5">The sequence shown here is derived from an EMBL/GenBank/DDBJ whole genome shotgun (WGS) entry which is preliminary data.</text>
</comment>
<evidence type="ECO:0008006" key="7">
    <source>
        <dbReference type="Google" id="ProtNLM"/>
    </source>
</evidence>
<dbReference type="EMBL" id="JABDTM020022713">
    <property type="protein sequence ID" value="KAH0815719.1"/>
    <property type="molecule type" value="Genomic_DNA"/>
</dbReference>
<dbReference type="FunFam" id="3.40.50.2000:FF:000050">
    <property type="entry name" value="UDP-glucuronosyltransferase"/>
    <property type="match status" value="1"/>
</dbReference>
<dbReference type="SUPFAM" id="SSF53756">
    <property type="entry name" value="UDP-Glycosyltransferase/glycogen phosphorylase"/>
    <property type="match status" value="1"/>
</dbReference>